<protein>
    <submittedName>
        <fullName evidence="2">Transglutaminase family protein</fullName>
    </submittedName>
</protein>
<evidence type="ECO:0000313" key="2">
    <source>
        <dbReference type="EMBL" id="MDR5654336.1"/>
    </source>
</evidence>
<dbReference type="EMBL" id="JAVKPH010000024">
    <property type="protein sequence ID" value="MDR5654336.1"/>
    <property type="molecule type" value="Genomic_DNA"/>
</dbReference>
<comment type="caution">
    <text evidence="2">The sequence shown here is derived from an EMBL/GenBank/DDBJ whole genome shotgun (WGS) entry which is preliminary data.</text>
</comment>
<proteinExistence type="predicted"/>
<dbReference type="RefSeq" id="WP_310458502.1">
    <property type="nucleotide sequence ID" value="NZ_JAVKPH010000024.1"/>
</dbReference>
<dbReference type="Gene3D" id="3.10.620.30">
    <property type="match status" value="1"/>
</dbReference>
<dbReference type="InterPro" id="IPR038765">
    <property type="entry name" value="Papain-like_cys_pep_sf"/>
</dbReference>
<name>A0ABU1FBU5_9RHOB</name>
<evidence type="ECO:0000313" key="3">
    <source>
        <dbReference type="Proteomes" id="UP001247754"/>
    </source>
</evidence>
<dbReference type="InterPro" id="IPR002931">
    <property type="entry name" value="Transglutaminase-like"/>
</dbReference>
<dbReference type="SUPFAM" id="SSF54001">
    <property type="entry name" value="Cysteine proteinases"/>
    <property type="match status" value="1"/>
</dbReference>
<keyword evidence="3" id="KW-1185">Reference proteome</keyword>
<dbReference type="Pfam" id="PF01841">
    <property type="entry name" value="Transglut_core"/>
    <property type="match status" value="1"/>
</dbReference>
<feature type="domain" description="Transglutaminase-like" evidence="1">
    <location>
        <begin position="34"/>
        <end position="135"/>
    </location>
</feature>
<dbReference type="Proteomes" id="UP001247754">
    <property type="component" value="Unassembled WGS sequence"/>
</dbReference>
<accession>A0ABU1FBU5</accession>
<sequence>MIQTDPLLAPTRLLDFESPAIAALLEARGWKALPPDARIGAIYDFVRNEIAFGYNRADDIPASQVLVDGFGQCNTKGTLLMALLRGTGIRCRLHGFTIHKALQRGVVPELVYPVAPAEILHSWIEVETGDTWIDLEGFILDAPYLTALQRAFSDSDSLCGYGAGTECLNSPPVEWTGASTYIQKTGIARDLGTFETPDQFYDVHRQAFGQLRDWLYRHIVRHWMNARVRRIRDGRLPLKPGTARHRHEGDAHAA</sequence>
<gene>
    <name evidence="2" type="ORF">RGD00_17115</name>
</gene>
<organism evidence="2 3">
    <name type="scientific">Ruixingdingia sedimenti</name>
    <dbReference type="NCBI Taxonomy" id="3073604"/>
    <lineage>
        <taxon>Bacteria</taxon>
        <taxon>Pseudomonadati</taxon>
        <taxon>Pseudomonadota</taxon>
        <taxon>Alphaproteobacteria</taxon>
        <taxon>Rhodobacterales</taxon>
        <taxon>Paracoccaceae</taxon>
        <taxon>Ruixingdingia</taxon>
    </lineage>
</organism>
<evidence type="ECO:0000259" key="1">
    <source>
        <dbReference type="Pfam" id="PF01841"/>
    </source>
</evidence>
<reference evidence="2 3" key="1">
    <citation type="submission" date="2023-09" db="EMBL/GenBank/DDBJ databases">
        <title>Xinfangfangia sedmenti sp. nov., isolated the sedment.</title>
        <authorList>
            <person name="Xu L."/>
        </authorList>
    </citation>
    <scope>NUCLEOTIDE SEQUENCE [LARGE SCALE GENOMIC DNA]</scope>
    <source>
        <strain evidence="2 3">LG-4</strain>
    </source>
</reference>
<dbReference type="PANTHER" id="PTHR33490">
    <property type="entry name" value="BLR5614 PROTEIN-RELATED"/>
    <property type="match status" value="1"/>
</dbReference>